<dbReference type="GO" id="GO:0048038">
    <property type="term" value="F:quinone binding"/>
    <property type="evidence" value="ECO:0007669"/>
    <property type="project" value="UniProtKB-UniRule"/>
</dbReference>
<dbReference type="SMART" id="SM00929">
    <property type="entry name" value="NADH-G_4Fe-4S_3"/>
    <property type="match status" value="1"/>
</dbReference>
<keyword evidence="9 12" id="KW-0411">Iron-sulfur</keyword>
<dbReference type="SMART" id="SM00926">
    <property type="entry name" value="Molybdop_Fe4S4"/>
    <property type="match status" value="1"/>
</dbReference>
<dbReference type="Pfam" id="PF01568">
    <property type="entry name" value="Molydop_binding"/>
    <property type="match status" value="1"/>
</dbReference>
<comment type="catalytic activity">
    <reaction evidence="11 12">
        <text>a quinone + NADH + 5 H(+)(in) = a quinol + NAD(+) + 4 H(+)(out)</text>
        <dbReference type="Rhea" id="RHEA:57888"/>
        <dbReference type="ChEBI" id="CHEBI:15378"/>
        <dbReference type="ChEBI" id="CHEBI:24646"/>
        <dbReference type="ChEBI" id="CHEBI:57540"/>
        <dbReference type="ChEBI" id="CHEBI:57945"/>
        <dbReference type="ChEBI" id="CHEBI:132124"/>
    </reaction>
</comment>
<dbReference type="GO" id="GO:0016020">
    <property type="term" value="C:membrane"/>
    <property type="evidence" value="ECO:0007669"/>
    <property type="project" value="InterPro"/>
</dbReference>
<dbReference type="FunFam" id="3.30.70.20:FF:000016">
    <property type="entry name" value="NADH-quinone oxidoreductase"/>
    <property type="match status" value="1"/>
</dbReference>
<feature type="domain" description="4Fe-4S Mo/W bis-MGD-type" evidence="14">
    <location>
        <begin position="235"/>
        <end position="291"/>
    </location>
</feature>
<dbReference type="PANTHER" id="PTHR43105">
    <property type="entry name" value="RESPIRATORY NITRATE REDUCTASE"/>
    <property type="match status" value="1"/>
</dbReference>
<evidence type="ECO:0000259" key="15">
    <source>
        <dbReference type="PROSITE" id="PS51839"/>
    </source>
</evidence>
<comment type="cofactor">
    <cofactor evidence="1 12">
        <name>[4Fe-4S] cluster</name>
        <dbReference type="ChEBI" id="CHEBI:49883"/>
    </cofactor>
</comment>
<evidence type="ECO:0000256" key="8">
    <source>
        <dbReference type="ARBA" id="ARBA00023004"/>
    </source>
</evidence>
<dbReference type="EC" id="7.1.1.-" evidence="12"/>
<dbReference type="Pfam" id="PF00384">
    <property type="entry name" value="Molybdopterin"/>
    <property type="match status" value="1"/>
</dbReference>
<dbReference type="Pfam" id="PF10588">
    <property type="entry name" value="NADH-G_4Fe-4S_3"/>
    <property type="match status" value="1"/>
</dbReference>
<evidence type="ECO:0000313" key="17">
    <source>
        <dbReference type="Proteomes" id="UP000258522"/>
    </source>
</evidence>
<dbReference type="OrthoDB" id="9810782at2"/>
<dbReference type="Gene3D" id="2.40.40.20">
    <property type="match status" value="1"/>
</dbReference>
<dbReference type="PROSITE" id="PS51669">
    <property type="entry name" value="4FE4S_MOW_BIS_MGD"/>
    <property type="match status" value="1"/>
</dbReference>
<dbReference type="Gene3D" id="3.40.228.10">
    <property type="entry name" value="Dimethylsulfoxide Reductase, domain 2"/>
    <property type="match status" value="1"/>
</dbReference>
<keyword evidence="7 12" id="KW-1278">Translocase</keyword>
<dbReference type="Pfam" id="PF13510">
    <property type="entry name" value="Fer2_4"/>
    <property type="match status" value="1"/>
</dbReference>
<dbReference type="PROSITE" id="PS51839">
    <property type="entry name" value="4FE4S_HC3"/>
    <property type="match status" value="1"/>
</dbReference>
<dbReference type="PROSITE" id="PS00641">
    <property type="entry name" value="COMPLEX1_75K_1"/>
    <property type="match status" value="1"/>
</dbReference>
<evidence type="ECO:0000256" key="9">
    <source>
        <dbReference type="ARBA" id="ARBA00023014"/>
    </source>
</evidence>
<evidence type="ECO:0000313" key="16">
    <source>
        <dbReference type="EMBL" id="RFD26727.1"/>
    </source>
</evidence>
<dbReference type="InterPro" id="IPR001041">
    <property type="entry name" value="2Fe-2S_ferredoxin-type"/>
</dbReference>
<dbReference type="InterPro" id="IPR006656">
    <property type="entry name" value="Mopterin_OxRdtase"/>
</dbReference>
<dbReference type="Gene3D" id="2.20.25.90">
    <property type="entry name" value="ADC-like domains"/>
    <property type="match status" value="1"/>
</dbReference>
<evidence type="ECO:0000256" key="7">
    <source>
        <dbReference type="ARBA" id="ARBA00022967"/>
    </source>
</evidence>
<dbReference type="Gene3D" id="3.30.70.20">
    <property type="match status" value="1"/>
</dbReference>
<dbReference type="NCBIfam" id="TIGR01973">
    <property type="entry name" value="NuoG"/>
    <property type="match status" value="1"/>
</dbReference>
<comment type="similarity">
    <text evidence="2 12">Belongs to the complex I 75 kDa subunit family.</text>
</comment>
<dbReference type="InterPro" id="IPR006963">
    <property type="entry name" value="Mopterin_OxRdtase_4Fe-4S_dom"/>
</dbReference>
<evidence type="ECO:0000256" key="5">
    <source>
        <dbReference type="ARBA" id="ARBA00022719"/>
    </source>
</evidence>
<keyword evidence="10 12" id="KW-0520">NAD</keyword>
<feature type="domain" description="2Fe-2S ferredoxin-type" evidence="13">
    <location>
        <begin position="17"/>
        <end position="95"/>
    </location>
</feature>
<dbReference type="Gene3D" id="3.10.20.740">
    <property type="match status" value="1"/>
</dbReference>
<keyword evidence="3 12" id="KW-0004">4Fe-4S</keyword>
<reference evidence="16 17" key="1">
    <citation type="submission" date="2018-07" db="EMBL/GenBank/DDBJ databases">
        <title>Whole genome sequence of Mycobacterium uberis.</title>
        <authorList>
            <person name="Benjak A."/>
        </authorList>
    </citation>
    <scope>NUCLEOTIDE SEQUENCE [LARGE SCALE GENOMIC DNA]</scope>
    <source>
        <strain evidence="16 17">Jura</strain>
    </source>
</reference>
<keyword evidence="6 12" id="KW-0479">Metal-binding</keyword>
<dbReference type="GO" id="GO:0043546">
    <property type="term" value="F:molybdopterin cofactor binding"/>
    <property type="evidence" value="ECO:0007669"/>
    <property type="project" value="InterPro"/>
</dbReference>
<dbReference type="CDD" id="cd02788">
    <property type="entry name" value="MopB_CT_NDH-1_NuoG2-N7"/>
    <property type="match status" value="1"/>
</dbReference>
<dbReference type="InterPro" id="IPR050123">
    <property type="entry name" value="Prok_molybdopt-oxidoreductase"/>
</dbReference>
<dbReference type="SUPFAM" id="SSF54292">
    <property type="entry name" value="2Fe-2S ferredoxin-like"/>
    <property type="match status" value="1"/>
</dbReference>
<dbReference type="Pfam" id="PF04879">
    <property type="entry name" value="Molybdop_Fe4S4"/>
    <property type="match status" value="1"/>
</dbReference>
<dbReference type="CDD" id="cd00207">
    <property type="entry name" value="fer2"/>
    <property type="match status" value="1"/>
</dbReference>
<dbReference type="GO" id="GO:0042773">
    <property type="term" value="P:ATP synthesis coupled electron transport"/>
    <property type="evidence" value="ECO:0007669"/>
    <property type="project" value="InterPro"/>
</dbReference>
<evidence type="ECO:0000256" key="1">
    <source>
        <dbReference type="ARBA" id="ARBA00001966"/>
    </source>
</evidence>
<comment type="cofactor">
    <cofactor evidence="12">
        <name>[2Fe-2S] cluster</name>
        <dbReference type="ChEBI" id="CHEBI:190135"/>
    </cofactor>
    <text evidence="12">Binds 1 [2Fe-2S] cluster per subunit.</text>
</comment>
<dbReference type="PROSITE" id="PS00642">
    <property type="entry name" value="COMPLEX1_75K_2"/>
    <property type="match status" value="1"/>
</dbReference>
<dbReference type="PANTHER" id="PTHR43105:SF12">
    <property type="entry name" value="NADH-QUINONE OXIDOREDUCTASE SUBUNIT G"/>
    <property type="match status" value="1"/>
</dbReference>
<dbReference type="InterPro" id="IPR010228">
    <property type="entry name" value="NADH_UbQ_OxRdtase_Gsu"/>
</dbReference>
<dbReference type="GO" id="GO:0051539">
    <property type="term" value="F:4 iron, 4 sulfur cluster binding"/>
    <property type="evidence" value="ECO:0007669"/>
    <property type="project" value="UniProtKB-KW"/>
</dbReference>
<sequence>MTSAVETQTGDRTSQSTMVTLTIDGIENSFPKGTLVIRAAELMGIQIPRFCDHPLLDPVGACRQCLVEVEGQRKPIASCTTVVTDDMVVRTQFTSAVADKAQHGVMELLLINHPLDCPICDKGGECPLQNQAISNGRTDSRYTDVKRTFAKPINISTQILLDRERCILCARCTRFSEQIAGDPFIDMQERGALQQVGIYANEPFDSYFSGNTVQICPVGALTGSSYRFRARPFDLVSSASVCEHCASGCAQRTDHRRGKVLRRLAGDDSEVNEEWNCDKGRWAFNYISQPDVIATPLIRGADGTLQPASWPHAMVTAAQGLGAARGRTGVLVGGRVTWEDAYAYAKFARITLNTNDVDFRARPHSTEEADFLAACIAGRPVTVSYSDLESAPVVLLVGFEPEDESPIVFLRLRKAARKHRVPVYAIAPFATRALQKMSGRLIKTVPGVEPSTLDGLATGELRDLLATPGAVIMVGERLATVPGGLSAAARLADTTGAQLAWVPRRAGERGALDAGALPTLLPGGRPLADAVARAQVCAAWHVYELPTASGRDADGMLAAAADGTLGALLVGGVEPADFADPDVALTALDAVGFVVSLELRHSAVTEHANVVFPVAPTTQKSGTFMNWEGRYREFAPALHGTTQQAGQSDHRVLNALADEMGFYLGLSTVEEVHAELSELGNWNRKQASLDIEAPHIAALAAAQPGQGEAILTGWRMLLDGGRLQDGEPYLARTARAPVLRLSADSATEIGAADSDAITVSTPRGSITLPLTITDMPDRVVWLPLNSPGSTVHQQLGVTVGAIVKIGLSA</sequence>
<dbReference type="InterPro" id="IPR006657">
    <property type="entry name" value="MoPterin_dinucl-bd_dom"/>
</dbReference>
<dbReference type="InterPro" id="IPR000283">
    <property type="entry name" value="NADH_UbQ_OxRdtase_75kDa_su_CS"/>
</dbReference>
<dbReference type="PROSITE" id="PS00643">
    <property type="entry name" value="COMPLEX1_75K_3"/>
    <property type="match status" value="1"/>
</dbReference>
<keyword evidence="4 12" id="KW-0001">2Fe-2S</keyword>
<dbReference type="EMBL" id="QAYL01000002">
    <property type="protein sequence ID" value="RFD26727.1"/>
    <property type="molecule type" value="Genomic_DNA"/>
</dbReference>
<dbReference type="InterPro" id="IPR019574">
    <property type="entry name" value="NADH_UbQ_OxRdtase_Gsu_4Fe4S-bd"/>
</dbReference>
<evidence type="ECO:0000256" key="6">
    <source>
        <dbReference type="ARBA" id="ARBA00022723"/>
    </source>
</evidence>
<proteinExistence type="inferred from homology"/>
<dbReference type="Gene3D" id="3.40.50.740">
    <property type="match status" value="2"/>
</dbReference>
<evidence type="ECO:0000256" key="2">
    <source>
        <dbReference type="ARBA" id="ARBA00005404"/>
    </source>
</evidence>
<keyword evidence="5 12" id="KW-0874">Quinone</keyword>
<dbReference type="InterPro" id="IPR054351">
    <property type="entry name" value="NADH_UbQ_OxRdtase_ferredoxin"/>
</dbReference>
<feature type="domain" description="4Fe-4S His(Cys)3-ligated-type" evidence="15">
    <location>
        <begin position="97"/>
        <end position="136"/>
    </location>
</feature>
<dbReference type="PROSITE" id="PS51085">
    <property type="entry name" value="2FE2S_FER_2"/>
    <property type="match status" value="1"/>
</dbReference>
<dbReference type="SUPFAM" id="SSF53706">
    <property type="entry name" value="Formate dehydrogenase/DMSO reductase, domains 1-3"/>
    <property type="match status" value="1"/>
</dbReference>
<protein>
    <recommendedName>
        <fullName evidence="12">NADH-quinone oxidoreductase</fullName>
        <ecNumber evidence="12">7.1.1.-</ecNumber>
    </recommendedName>
</protein>
<comment type="caution">
    <text evidence="16">The sequence shown here is derived from an EMBL/GenBank/DDBJ whole genome shotgun (WGS) entry which is preliminary data.</text>
</comment>
<dbReference type="GO" id="GO:0046872">
    <property type="term" value="F:metal ion binding"/>
    <property type="evidence" value="ECO:0007669"/>
    <property type="project" value="UniProtKB-UniRule"/>
</dbReference>
<dbReference type="Pfam" id="PF22117">
    <property type="entry name" value="Fer4_Nqo3"/>
    <property type="match status" value="1"/>
</dbReference>
<keyword evidence="8 12" id="KW-0408">Iron</keyword>
<gene>
    <name evidence="16" type="ORF">MUBE_02405</name>
</gene>
<dbReference type="AlphaFoldDB" id="A0A3E1HK22"/>
<comment type="function">
    <text evidence="12">NDH-1 shuttles electrons from NADH, via FMN and iron-sulfur (Fe-S) centers, to quinones in the respiratory chain. Couples the redox reaction to proton translocation (for every two electrons transferred, four hydrogen ions are translocated across the cytoplasmic membrane), and thus conserves the redox energy in a proton gradient.</text>
</comment>
<keyword evidence="17" id="KW-1185">Reference proteome</keyword>
<evidence type="ECO:0000256" key="11">
    <source>
        <dbReference type="ARBA" id="ARBA00047712"/>
    </source>
</evidence>
<dbReference type="GO" id="GO:0008137">
    <property type="term" value="F:NADH dehydrogenase (ubiquinone) activity"/>
    <property type="evidence" value="ECO:0007669"/>
    <property type="project" value="UniProtKB-UniRule"/>
</dbReference>
<evidence type="ECO:0000259" key="14">
    <source>
        <dbReference type="PROSITE" id="PS51669"/>
    </source>
</evidence>
<evidence type="ECO:0000256" key="3">
    <source>
        <dbReference type="ARBA" id="ARBA00022485"/>
    </source>
</evidence>
<dbReference type="GO" id="GO:0003954">
    <property type="term" value="F:NADH dehydrogenase activity"/>
    <property type="evidence" value="ECO:0007669"/>
    <property type="project" value="TreeGrafter"/>
</dbReference>
<dbReference type="InterPro" id="IPR009010">
    <property type="entry name" value="Asp_de-COase-like_dom_sf"/>
</dbReference>
<dbReference type="RefSeq" id="WP_116539348.1">
    <property type="nucleotide sequence ID" value="NZ_QAYL01000002.1"/>
</dbReference>
<name>A0A3E1HK22_9MYCO</name>
<dbReference type="SUPFAM" id="SSF50692">
    <property type="entry name" value="ADC-like"/>
    <property type="match status" value="1"/>
</dbReference>
<organism evidence="16 17">
    <name type="scientific">Mycobacterium uberis</name>
    <dbReference type="NCBI Taxonomy" id="2162698"/>
    <lineage>
        <taxon>Bacteria</taxon>
        <taxon>Bacillati</taxon>
        <taxon>Actinomycetota</taxon>
        <taxon>Actinomycetes</taxon>
        <taxon>Mycobacteriales</taxon>
        <taxon>Mycobacteriaceae</taxon>
        <taxon>Mycobacterium</taxon>
    </lineage>
</organism>
<dbReference type="InterPro" id="IPR036010">
    <property type="entry name" value="2Fe-2S_ferredoxin-like_sf"/>
</dbReference>
<evidence type="ECO:0000256" key="10">
    <source>
        <dbReference type="ARBA" id="ARBA00023027"/>
    </source>
</evidence>
<accession>A0A3E1HK22</accession>
<dbReference type="FunFam" id="3.10.20.740:FF:000001">
    <property type="entry name" value="NADH-quinone oxidoreductase subunit G"/>
    <property type="match status" value="1"/>
</dbReference>
<dbReference type="Proteomes" id="UP000258522">
    <property type="component" value="Unassembled WGS sequence"/>
</dbReference>
<dbReference type="NCBIfam" id="NF005895">
    <property type="entry name" value="PRK07860.1"/>
    <property type="match status" value="1"/>
</dbReference>
<dbReference type="GO" id="GO:0051537">
    <property type="term" value="F:2 iron, 2 sulfur cluster binding"/>
    <property type="evidence" value="ECO:0007669"/>
    <property type="project" value="UniProtKB-UniRule"/>
</dbReference>
<evidence type="ECO:0000259" key="13">
    <source>
        <dbReference type="PROSITE" id="PS51085"/>
    </source>
</evidence>
<dbReference type="SUPFAM" id="SSF54862">
    <property type="entry name" value="4Fe-4S ferredoxins"/>
    <property type="match status" value="1"/>
</dbReference>
<evidence type="ECO:0000256" key="4">
    <source>
        <dbReference type="ARBA" id="ARBA00022714"/>
    </source>
</evidence>
<evidence type="ECO:0000256" key="12">
    <source>
        <dbReference type="RuleBase" id="RU003525"/>
    </source>
</evidence>